<reference evidence="1 2" key="1">
    <citation type="submission" date="2019-10" db="EMBL/GenBank/DDBJ databases">
        <title>Extracellular Electron Transfer in a Candidatus Methanoperedens spp. Enrichment Culture.</title>
        <authorList>
            <person name="Berger S."/>
            <person name="Rangel Shaw D."/>
            <person name="Berben T."/>
            <person name="In 'T Zandt M."/>
            <person name="Frank J."/>
            <person name="Reimann J."/>
            <person name="Jetten M.S.M."/>
            <person name="Welte C.U."/>
        </authorList>
    </citation>
    <scope>NUCLEOTIDE SEQUENCE [LARGE SCALE GENOMIC DNA]</scope>
    <source>
        <strain evidence="1">SB12</strain>
    </source>
</reference>
<dbReference type="Proteomes" id="UP000460298">
    <property type="component" value="Unassembled WGS sequence"/>
</dbReference>
<organism evidence="1 2">
    <name type="scientific">Leptonema illini</name>
    <dbReference type="NCBI Taxonomy" id="183"/>
    <lineage>
        <taxon>Bacteria</taxon>
        <taxon>Pseudomonadati</taxon>
        <taxon>Spirochaetota</taxon>
        <taxon>Spirochaetia</taxon>
        <taxon>Leptospirales</taxon>
        <taxon>Leptospiraceae</taxon>
        <taxon>Leptonema</taxon>
    </lineage>
</organism>
<protein>
    <submittedName>
        <fullName evidence="1">Uncharacterized protein</fullName>
    </submittedName>
</protein>
<evidence type="ECO:0000313" key="1">
    <source>
        <dbReference type="EMBL" id="KAB2930873.1"/>
    </source>
</evidence>
<gene>
    <name evidence="1" type="ORF">F9K24_15530</name>
</gene>
<dbReference type="AlphaFoldDB" id="A0A833LXG2"/>
<sequence length="173" mass="19325">MQNNRYIQLKGRTLIEVNDWVTLAANVNGTLEMEAYGVGVFEEEQSPLLTGRGLIVCPACEGSGLWVLGDAGTAIYLVEGESLTIRSVEFHCRLDRQDFSVVNEMFCYKDLLIVRYEQGLLAISPDVSIKWSVSFGSLRYGEARVINGAIRIEAEHEPLVYRLADGQRLARLP</sequence>
<evidence type="ECO:0000313" key="2">
    <source>
        <dbReference type="Proteomes" id="UP000460298"/>
    </source>
</evidence>
<name>A0A833LXG2_9LEPT</name>
<comment type="caution">
    <text evidence="1">The sequence shown here is derived from an EMBL/GenBank/DDBJ whole genome shotgun (WGS) entry which is preliminary data.</text>
</comment>
<accession>A0A833LXG2</accession>
<proteinExistence type="predicted"/>
<dbReference type="EMBL" id="WBUI01000017">
    <property type="protein sequence ID" value="KAB2930873.1"/>
    <property type="molecule type" value="Genomic_DNA"/>
</dbReference>